<keyword evidence="4 5" id="KW-0472">Membrane</keyword>
<evidence type="ECO:0000256" key="3">
    <source>
        <dbReference type="ARBA" id="ARBA00022989"/>
    </source>
</evidence>
<sequence length="444" mass="51107">MNFDNNNTENESPPLEGLGRIELRSEEVQDILTRVPHWMIRWGNVLILFIIVLIFLFSWLIRYPDIITTEITITTQIPPEKLVANSSGKIEKIFVEDRSSVAENTPLAVIENPADYNDVFLLKSVVDSIKINNDDFIFPLEKLPVLNLGTIESAYALFQKDYLAYKLNKDLEPYQIEITAQNIETSQQHERLKLLIGQKEIGQKELQYKKTELNRYKNLYEKGVISAQEWEQKNVEYLQQEKSNNSLQSQISQLRSSLNDLNRNKKTTTVNQSKDNINLLRNVILSFNQLKKSITEWELTYVLRSSISGQVSFMQIWTENQTINAGENTFVIVPQTKSDFVGKIKAPALNSGKIKTGQAVNIRLANYPDREFGIVKGEVKTISLTPDKENNLLIDVTLPDGLETSYDKEIIFQQEMTGTADIITEDLRLIERLLYQFRDMFSRS</sequence>
<proteinExistence type="predicted"/>
<organism evidence="6 7">
    <name type="scientific">Avrilella dinanensis</name>
    <dbReference type="NCBI Taxonomy" id="2008672"/>
    <lineage>
        <taxon>Bacteria</taxon>
        <taxon>Pseudomonadati</taxon>
        <taxon>Bacteroidota</taxon>
        <taxon>Flavobacteriia</taxon>
        <taxon>Flavobacteriales</taxon>
        <taxon>Flavobacteriaceae</taxon>
        <taxon>Avrilella</taxon>
    </lineage>
</organism>
<dbReference type="PANTHER" id="PTHR30386">
    <property type="entry name" value="MEMBRANE FUSION SUBUNIT OF EMRAB-TOLC MULTIDRUG EFFLUX PUMP"/>
    <property type="match status" value="1"/>
</dbReference>
<dbReference type="EMBL" id="NIPO01000001">
    <property type="protein sequence ID" value="PJR04193.1"/>
    <property type="molecule type" value="Genomic_DNA"/>
</dbReference>
<accession>A0A2M9R645</accession>
<keyword evidence="3 5" id="KW-1133">Transmembrane helix</keyword>
<evidence type="ECO:0000256" key="1">
    <source>
        <dbReference type="ARBA" id="ARBA00004167"/>
    </source>
</evidence>
<comment type="subcellular location">
    <subcellularLocation>
        <location evidence="1">Membrane</location>
        <topology evidence="1">Single-pass membrane protein</topology>
    </subcellularLocation>
</comment>
<dbReference type="AlphaFoldDB" id="A0A2M9R645"/>
<dbReference type="GO" id="GO:0016020">
    <property type="term" value="C:membrane"/>
    <property type="evidence" value="ECO:0007669"/>
    <property type="project" value="UniProtKB-SubCell"/>
</dbReference>
<dbReference type="PANTHER" id="PTHR30386:SF26">
    <property type="entry name" value="TRANSPORT PROTEIN COMB"/>
    <property type="match status" value="1"/>
</dbReference>
<dbReference type="PRINTS" id="PR01490">
    <property type="entry name" value="RTXTOXIND"/>
</dbReference>
<evidence type="ECO:0000256" key="4">
    <source>
        <dbReference type="ARBA" id="ARBA00023136"/>
    </source>
</evidence>
<dbReference type="RefSeq" id="WP_100677756.1">
    <property type="nucleotide sequence ID" value="NZ_NIPO01000001.1"/>
</dbReference>
<reference evidence="6 7" key="1">
    <citation type="submission" date="2017-06" db="EMBL/GenBank/DDBJ databases">
        <title>Description of Avrilella dinanensis gen. nov. sp. nov.</title>
        <authorList>
            <person name="Leyer C."/>
            <person name="Sassi M."/>
            <person name="Minet J."/>
            <person name="Kayal S."/>
            <person name="Cattoir V."/>
        </authorList>
    </citation>
    <scope>NUCLEOTIDE SEQUENCE [LARGE SCALE GENOMIC DNA]</scope>
    <source>
        <strain evidence="6 7">UR159</strain>
    </source>
</reference>
<evidence type="ECO:0000313" key="7">
    <source>
        <dbReference type="Proteomes" id="UP000231960"/>
    </source>
</evidence>
<name>A0A2M9R645_9FLAO</name>
<dbReference type="Gene3D" id="1.10.287.470">
    <property type="entry name" value="Helix hairpin bin"/>
    <property type="match status" value="1"/>
</dbReference>
<protein>
    <submittedName>
        <fullName evidence="6">HlyD family secretion protein</fullName>
    </submittedName>
</protein>
<evidence type="ECO:0000313" key="6">
    <source>
        <dbReference type="EMBL" id="PJR04193.1"/>
    </source>
</evidence>
<dbReference type="Proteomes" id="UP000231960">
    <property type="component" value="Unassembled WGS sequence"/>
</dbReference>
<dbReference type="OrthoDB" id="7057889at2"/>
<feature type="transmembrane region" description="Helical" evidence="5">
    <location>
        <begin position="42"/>
        <end position="61"/>
    </location>
</feature>
<gene>
    <name evidence="6" type="ORF">CDL10_06380</name>
</gene>
<dbReference type="Gene3D" id="2.40.30.170">
    <property type="match status" value="1"/>
</dbReference>
<comment type="caution">
    <text evidence="6">The sequence shown here is derived from an EMBL/GenBank/DDBJ whole genome shotgun (WGS) entry which is preliminary data.</text>
</comment>
<dbReference type="InterPro" id="IPR050739">
    <property type="entry name" value="MFP"/>
</dbReference>
<keyword evidence="2 5" id="KW-0812">Transmembrane</keyword>
<keyword evidence="7" id="KW-1185">Reference proteome</keyword>
<evidence type="ECO:0000256" key="5">
    <source>
        <dbReference type="SAM" id="Phobius"/>
    </source>
</evidence>
<evidence type="ECO:0000256" key="2">
    <source>
        <dbReference type="ARBA" id="ARBA00022692"/>
    </source>
</evidence>